<feature type="transmembrane region" description="Helical" evidence="1">
    <location>
        <begin position="94"/>
        <end position="114"/>
    </location>
</feature>
<sequence>MRFYTMIFMPYYIIKFFDIVMPYYTMLYILVPTFPVIQLTYSGLNIYINKSKSSCISSMYDSDGNVHLFMSSMSNAQLNCWLFLAEEPDGITKLTAVIIAVVTVFLMVIIGLAVKYRKLQTAHNEEHNTQKQNPASDDLNYTALSLQAKPKRNCRESQENSGAAAQRGSDALSLCAACALEELRVKGIFVAIPLFKHLLLFLLPAKQQ</sequence>
<reference evidence="2" key="1">
    <citation type="submission" date="2025-08" db="UniProtKB">
        <authorList>
            <consortium name="Ensembl"/>
        </authorList>
    </citation>
    <scope>IDENTIFICATION</scope>
</reference>
<keyword evidence="3" id="KW-1185">Reference proteome</keyword>
<dbReference type="Ensembl" id="ENSSDUT00000026131.1">
    <property type="protein sequence ID" value="ENSSDUP00000025664.1"/>
    <property type="gene ID" value="ENSSDUG00000018613.1"/>
</dbReference>
<reference evidence="2" key="2">
    <citation type="submission" date="2025-09" db="UniProtKB">
        <authorList>
            <consortium name="Ensembl"/>
        </authorList>
    </citation>
    <scope>IDENTIFICATION</scope>
</reference>
<proteinExistence type="predicted"/>
<dbReference type="GeneTree" id="ENSGT01110000269680"/>
<feature type="transmembrane region" description="Helical" evidence="1">
    <location>
        <begin position="12"/>
        <end position="31"/>
    </location>
</feature>
<evidence type="ECO:0000256" key="1">
    <source>
        <dbReference type="SAM" id="Phobius"/>
    </source>
</evidence>
<evidence type="ECO:0000313" key="3">
    <source>
        <dbReference type="Proteomes" id="UP000261420"/>
    </source>
</evidence>
<keyword evidence="1" id="KW-1133">Transmembrane helix</keyword>
<organism evidence="2 3">
    <name type="scientific">Seriola dumerili</name>
    <name type="common">Greater amberjack</name>
    <name type="synonym">Caranx dumerili</name>
    <dbReference type="NCBI Taxonomy" id="41447"/>
    <lineage>
        <taxon>Eukaryota</taxon>
        <taxon>Metazoa</taxon>
        <taxon>Chordata</taxon>
        <taxon>Craniata</taxon>
        <taxon>Vertebrata</taxon>
        <taxon>Euteleostomi</taxon>
        <taxon>Actinopterygii</taxon>
        <taxon>Neopterygii</taxon>
        <taxon>Teleostei</taxon>
        <taxon>Neoteleostei</taxon>
        <taxon>Acanthomorphata</taxon>
        <taxon>Carangaria</taxon>
        <taxon>Carangiformes</taxon>
        <taxon>Carangidae</taxon>
        <taxon>Seriola</taxon>
    </lineage>
</organism>
<keyword evidence="1" id="KW-0472">Membrane</keyword>
<dbReference type="STRING" id="41447.ENSSDUP00000025664"/>
<name>A0A3B4V4M9_SERDU</name>
<keyword evidence="1" id="KW-0812">Transmembrane</keyword>
<protein>
    <submittedName>
        <fullName evidence="2">Uncharacterized protein</fullName>
    </submittedName>
</protein>
<evidence type="ECO:0000313" key="2">
    <source>
        <dbReference type="Ensembl" id="ENSSDUP00000025664.1"/>
    </source>
</evidence>
<dbReference type="AlphaFoldDB" id="A0A3B4V4M9"/>
<accession>A0A3B4V4M9</accession>
<dbReference type="Proteomes" id="UP000261420">
    <property type="component" value="Unplaced"/>
</dbReference>